<gene>
    <name evidence="3" type="ORF">AT746_14660</name>
</gene>
<dbReference type="PROSITE" id="PS51662">
    <property type="entry name" value="BP_PHYTASE"/>
    <property type="match status" value="2"/>
</dbReference>
<dbReference type="InterPro" id="IPR011042">
    <property type="entry name" value="6-blade_b-propeller_TolB-like"/>
</dbReference>
<feature type="domain" description="BPP" evidence="2">
    <location>
        <begin position="20"/>
        <end position="309"/>
    </location>
</feature>
<feature type="domain" description="BPP" evidence="2">
    <location>
        <begin position="313"/>
        <end position="634"/>
    </location>
</feature>
<feature type="signal peptide" evidence="1">
    <location>
        <begin position="1"/>
        <end position="20"/>
    </location>
</feature>
<evidence type="ECO:0000313" key="3">
    <source>
        <dbReference type="EMBL" id="ALS99375.1"/>
    </source>
</evidence>
<dbReference type="Gene3D" id="2.120.10.30">
    <property type="entry name" value="TolB, C-terminal domain"/>
    <property type="match status" value="2"/>
</dbReference>
<dbReference type="GO" id="GO:0016158">
    <property type="term" value="F:inositol hexakisphosphate 3-phosphatase activity"/>
    <property type="evidence" value="ECO:0007669"/>
    <property type="project" value="InterPro"/>
</dbReference>
<evidence type="ECO:0000256" key="1">
    <source>
        <dbReference type="SAM" id="SignalP"/>
    </source>
</evidence>
<dbReference type="OrthoDB" id="8696437at2"/>
<dbReference type="InterPro" id="IPR003431">
    <property type="entry name" value="B-propeller_Phytase"/>
</dbReference>
<keyword evidence="4" id="KW-1185">Reference proteome</keyword>
<proteinExistence type="predicted"/>
<protein>
    <recommendedName>
        <fullName evidence="2">BPP domain-containing protein</fullName>
    </recommendedName>
</protein>
<dbReference type="KEGG" id="lal:AT746_14660"/>
<accession>A0A0U3AZ15</accession>
<reference evidence="3 4" key="1">
    <citation type="submission" date="2015-12" db="EMBL/GenBank/DDBJ databases">
        <title>Complete genome of Lacimicrobium alkaliphilum KCTC 32984.</title>
        <authorList>
            <person name="Kim S.-G."/>
            <person name="Lee Y.-J."/>
        </authorList>
    </citation>
    <scope>NUCLEOTIDE SEQUENCE [LARGE SCALE GENOMIC DNA]</scope>
    <source>
        <strain evidence="3 4">YelD216</strain>
    </source>
</reference>
<keyword evidence="1" id="KW-0732">Signal</keyword>
<dbReference type="SUPFAM" id="SSF50956">
    <property type="entry name" value="Thermostable phytase (3-phytase)"/>
    <property type="match status" value="2"/>
</dbReference>
<dbReference type="Proteomes" id="UP000068447">
    <property type="component" value="Chromosome"/>
</dbReference>
<evidence type="ECO:0000259" key="2">
    <source>
        <dbReference type="PROSITE" id="PS51662"/>
    </source>
</evidence>
<dbReference type="RefSeq" id="WP_062481581.1">
    <property type="nucleotide sequence ID" value="NZ_CP013650.1"/>
</dbReference>
<dbReference type="Pfam" id="PF02333">
    <property type="entry name" value="Phytase"/>
    <property type="match status" value="2"/>
</dbReference>
<evidence type="ECO:0000313" key="4">
    <source>
        <dbReference type="Proteomes" id="UP000068447"/>
    </source>
</evidence>
<organism evidence="3 4">
    <name type="scientific">Lacimicrobium alkaliphilum</name>
    <dbReference type="NCBI Taxonomy" id="1526571"/>
    <lineage>
        <taxon>Bacteria</taxon>
        <taxon>Pseudomonadati</taxon>
        <taxon>Pseudomonadota</taxon>
        <taxon>Gammaproteobacteria</taxon>
        <taxon>Alteromonadales</taxon>
        <taxon>Alteromonadaceae</taxon>
        <taxon>Lacimicrobium</taxon>
    </lineage>
</organism>
<dbReference type="EMBL" id="CP013650">
    <property type="protein sequence ID" value="ALS99375.1"/>
    <property type="molecule type" value="Genomic_DNA"/>
</dbReference>
<dbReference type="AlphaFoldDB" id="A0A0U3AZ15"/>
<name>A0A0U3AZ15_9ALTE</name>
<feature type="chain" id="PRO_5006836266" description="BPP domain-containing protein" evidence="1">
    <location>
        <begin position="21"/>
        <end position="638"/>
    </location>
</feature>
<dbReference type="STRING" id="1526571.AT746_14660"/>
<sequence>MKNLTTILLMSLLPVAGCSATDQPPDSVLTTAPLYTQPVLKGKRGLMLPDQQSKWLLTSEADGLLLIGQQGTKLGEYAGNFETLSVRQDVRLDGQNTVLVASIDNEQGDIKLLSLDQSGVFSLQASLPVELAQAEALCLFRQPQGHISLFAADALGQVHQFMVYNAKAQQIITQKVRSFTGVPEVQACAVDDNNQLLYLVEGNVGVWQYSADAESDPVRQPVALAAPFGSLTGGVTDVSVTVDGSIWITTPEVQQLHLIQPQNGLKQVFVIDTLQEPETISVNWHLGQFYGLVFDADKDSYLQLAIENVAAQPQAGLKRPPTLNADIQTDPVARFGDAADDPAVWIDQHNPANSLILGTDKRAGLMVYSLDGKLLQSLEVGRVNNVDVRQHSAIDNHSNTLIAASNRTTNSISLFDLDAQQQVRHMGDIATDLTEIYGLCMYQSASGSYLFVNDKDGTYQQYRIDATSPKPTAQKVREFSLPSQPEGCSADDNSGQLYMGEEKAGIWKVQAEPNPSAEPELIARVGEVLKDDVEGMEVYHGERASYLVVSSQGNDSFVVYGLWDGYPVLTNFRIDMDLSKGIDGVSETDGLTVTPVALPGYPQGLLIVQDGRNRMPQQPQNFKLVDWRQVQALIDQSH</sequence>